<dbReference type="InterPro" id="IPR012349">
    <property type="entry name" value="Split_barrel_FMN-bd"/>
</dbReference>
<dbReference type="Proteomes" id="UP001595698">
    <property type="component" value="Unassembled WGS sequence"/>
</dbReference>
<dbReference type="PANTHER" id="PTHR35176">
    <property type="entry name" value="HEME OXYGENASE HI_0854-RELATED"/>
    <property type="match status" value="1"/>
</dbReference>
<accession>A0ABV8F6W5</accession>
<evidence type="ECO:0000256" key="2">
    <source>
        <dbReference type="SAM" id="MobiDB-lite"/>
    </source>
</evidence>
<evidence type="ECO:0000313" key="4">
    <source>
        <dbReference type="EMBL" id="MFC3983062.1"/>
    </source>
</evidence>
<dbReference type="InterPro" id="IPR052019">
    <property type="entry name" value="F420H2_bilvrd_red/Heme_oxyg"/>
</dbReference>
<keyword evidence="5" id="KW-1185">Reference proteome</keyword>
<dbReference type="Gene3D" id="2.30.110.10">
    <property type="entry name" value="Electron Transport, Fmn-binding Protein, Chain A"/>
    <property type="match status" value="1"/>
</dbReference>
<dbReference type="RefSeq" id="WP_386191922.1">
    <property type="nucleotide sequence ID" value="NZ_JBHSBC010000022.1"/>
</dbReference>
<feature type="compositionally biased region" description="Basic and acidic residues" evidence="2">
    <location>
        <begin position="118"/>
        <end position="127"/>
    </location>
</feature>
<dbReference type="InterPro" id="IPR011576">
    <property type="entry name" value="Pyridox_Oxase_N"/>
</dbReference>
<proteinExistence type="predicted"/>
<organism evidence="4 5">
    <name type="scientific">Streptosporangium jomthongense</name>
    <dbReference type="NCBI Taxonomy" id="1193683"/>
    <lineage>
        <taxon>Bacteria</taxon>
        <taxon>Bacillati</taxon>
        <taxon>Actinomycetota</taxon>
        <taxon>Actinomycetes</taxon>
        <taxon>Streptosporangiales</taxon>
        <taxon>Streptosporangiaceae</taxon>
        <taxon>Streptosporangium</taxon>
    </lineage>
</organism>
<comment type="caution">
    <text evidence="4">The sequence shown here is derived from an EMBL/GenBank/DDBJ whole genome shotgun (WGS) entry which is preliminary data.</text>
</comment>
<dbReference type="EMBL" id="JBHSBC010000022">
    <property type="protein sequence ID" value="MFC3983062.1"/>
    <property type="molecule type" value="Genomic_DNA"/>
</dbReference>
<evidence type="ECO:0000313" key="5">
    <source>
        <dbReference type="Proteomes" id="UP001595698"/>
    </source>
</evidence>
<name>A0ABV8F6W5_9ACTN</name>
<dbReference type="NCBIfam" id="TIGR03668">
    <property type="entry name" value="Rv0121_F420"/>
    <property type="match status" value="1"/>
</dbReference>
<evidence type="ECO:0000256" key="1">
    <source>
        <dbReference type="ARBA" id="ARBA00023002"/>
    </source>
</evidence>
<gene>
    <name evidence="4" type="ORF">ACFOYY_23220</name>
</gene>
<evidence type="ECO:0000259" key="3">
    <source>
        <dbReference type="Pfam" id="PF01243"/>
    </source>
</evidence>
<dbReference type="SUPFAM" id="SSF50475">
    <property type="entry name" value="FMN-binding split barrel"/>
    <property type="match status" value="1"/>
</dbReference>
<feature type="domain" description="Pyridoxamine 5'-phosphate oxidase N-terminal" evidence="3">
    <location>
        <begin position="12"/>
        <end position="87"/>
    </location>
</feature>
<protein>
    <submittedName>
        <fullName evidence="4">TIGR03668 family PPOX class F420-dependent oxidoreductase</fullName>
    </submittedName>
</protein>
<feature type="region of interest" description="Disordered" evidence="2">
    <location>
        <begin position="92"/>
        <end position="127"/>
    </location>
</feature>
<reference evidence="5" key="1">
    <citation type="journal article" date="2019" name="Int. J. Syst. Evol. Microbiol.">
        <title>The Global Catalogue of Microorganisms (GCM) 10K type strain sequencing project: providing services to taxonomists for standard genome sequencing and annotation.</title>
        <authorList>
            <consortium name="The Broad Institute Genomics Platform"/>
            <consortium name="The Broad Institute Genome Sequencing Center for Infectious Disease"/>
            <person name="Wu L."/>
            <person name="Ma J."/>
        </authorList>
    </citation>
    <scope>NUCLEOTIDE SEQUENCE [LARGE SCALE GENOMIC DNA]</scope>
    <source>
        <strain evidence="5">TBRC 7912</strain>
    </source>
</reference>
<dbReference type="Pfam" id="PF01243">
    <property type="entry name" value="PNPOx_N"/>
    <property type="match status" value="1"/>
</dbReference>
<dbReference type="PANTHER" id="PTHR35176:SF2">
    <property type="entry name" value="F420H(2)-DEPENDENT REDUCTASE RV1155"/>
    <property type="match status" value="1"/>
</dbReference>
<dbReference type="InterPro" id="IPR019967">
    <property type="entry name" value="F420-dep_enz_PPOX_Rv0121"/>
</dbReference>
<keyword evidence="1" id="KW-0560">Oxidoreductase</keyword>
<sequence>MKLDPVEACSRFETARVARLATVSDDGRPHLVPVTFAVVDDVIAIAVDHKPKSTVRLRRLANIAANPQVSLLVDEYDDDWDRLWWVRADVPRSGKRGRSGPERWSGSSPVTDSIGGAADRRGDPGPHHRLDGLVVRLGFRGCRPLRVMVSRGCRRCMTR</sequence>